<evidence type="ECO:0000313" key="3">
    <source>
        <dbReference type="EMBL" id="CAD2110621.1"/>
    </source>
</evidence>
<feature type="compositionally biased region" description="Polar residues" evidence="1">
    <location>
        <begin position="564"/>
        <end position="573"/>
    </location>
</feature>
<name>A0A6V7TAU1_PLAVN</name>
<dbReference type="VEuPathDB" id="PlasmoDB:PVLDE_0700290"/>
<evidence type="ECO:0000256" key="1">
    <source>
        <dbReference type="SAM" id="MobiDB-lite"/>
    </source>
</evidence>
<feature type="compositionally biased region" description="Polar residues" evidence="1">
    <location>
        <begin position="389"/>
        <end position="415"/>
    </location>
</feature>
<dbReference type="VEuPathDB" id="PlasmoDB:PVSEL_1204480"/>
<dbReference type="Pfam" id="PF06022">
    <property type="entry name" value="Cir_Bir_Yir"/>
    <property type="match status" value="1"/>
</dbReference>
<dbReference type="VEuPathDB" id="PlasmoDB:PVVCY_0101600"/>
<keyword evidence="2" id="KW-0472">Membrane</keyword>
<keyword evidence="2" id="KW-1133">Transmembrane helix</keyword>
<gene>
    <name evidence="3" type="ORF">PVSEL_1204480</name>
</gene>
<feature type="compositionally biased region" description="Basic and acidic residues" evidence="1">
    <location>
        <begin position="549"/>
        <end position="562"/>
    </location>
</feature>
<feature type="compositionally biased region" description="Basic and acidic residues" evidence="1">
    <location>
        <begin position="598"/>
        <end position="611"/>
    </location>
</feature>
<feature type="region of interest" description="Disordered" evidence="1">
    <location>
        <begin position="292"/>
        <end position="475"/>
    </location>
</feature>
<sequence>MSEKACKLFRDADAMFNGKFVDGGKFNDNYSLYNDYCPQDKNGAKKCNTDYEKISAVGGYLFMELMRSNNMNLHDDNDRYAQYFIIWISHKLHKIAINNIAFLNQSYEENLGKSVGNFNFWNLLHNQKKELKNSNIAIMNMFYILFNQICETINKYQRPGIQPHEYTNPAMQCNIIYDELSKFVNHCGPYIGILDHLKTVFDDFISTANNENIHGDQALSQLINLSSIDKTNAGSSLKSKKCKQVHQKLIKNPPSLIKKEIKRLKSAINRNLQKASNPEPSTLIVPQTQEGTALTNHPSGLDILAIPSEGEDGDEEDDNADSGEEDDNADGDEEGGNADSGEEDDNADGDEDDENGDDAESTDGTGESDTQTDINSGLGNSQDKHDTQGSEQKGSTDGQLNQLTSSNPQIVNPESSGGGKENLNSVPEGSNGGLGNSGSGQGDTHKEPENSKSQQNDQSVTQGDSLKQQEDSGSIGKLQNIFNSVQNKFESYRSSFYETSTNISKRLYENVSSTLENAYNGSITFGKTIITNLNEKIEKTISNLIPSNDKSELHDPKKEPPSKDNLQNSPTLDNNPSEPNPPILPPPKEPDPSALPSKEPDPPKLPPKDPDPPPLPSKEPGPENNQVHNGQPQCKKNNEPTPQVINGGSQNSVDSMTSPVVKQEDPGTEVKGNKTPGIGDIHILKEYKKIGISIIVILIPITLAIMYKYLSSGWRKEMKRKKNMKKVINSIGGKRTVQIIIKSVDTKKMTNPIIKPIRGGKKSLLNIYKLMQADPVPFINLFFLLIFFVYKRKLNYLEL</sequence>
<proteinExistence type="predicted"/>
<organism evidence="3 4">
    <name type="scientific">Plasmodium vinckei</name>
    <dbReference type="NCBI Taxonomy" id="5860"/>
    <lineage>
        <taxon>Eukaryota</taxon>
        <taxon>Sar</taxon>
        <taxon>Alveolata</taxon>
        <taxon>Apicomplexa</taxon>
        <taxon>Aconoidasida</taxon>
        <taxon>Haemosporida</taxon>
        <taxon>Plasmodiidae</taxon>
        <taxon>Plasmodium</taxon>
        <taxon>Plasmodium (Vinckeia)</taxon>
    </lineage>
</organism>
<evidence type="ECO:0000313" key="4">
    <source>
        <dbReference type="Proteomes" id="UP000515697"/>
    </source>
</evidence>
<feature type="region of interest" description="Disordered" evidence="1">
    <location>
        <begin position="544"/>
        <end position="674"/>
    </location>
</feature>
<feature type="transmembrane region" description="Helical" evidence="2">
    <location>
        <begin position="690"/>
        <end position="710"/>
    </location>
</feature>
<feature type="compositionally biased region" description="Polar residues" evidence="1">
    <location>
        <begin position="451"/>
        <end position="466"/>
    </location>
</feature>
<dbReference type="VEuPathDB" id="PlasmoDB:PVVCY_0101450"/>
<dbReference type="EMBL" id="LR865433">
    <property type="protein sequence ID" value="CAD2110621.1"/>
    <property type="molecule type" value="Genomic_DNA"/>
</dbReference>
<dbReference type="VEuPathDB" id="PlasmoDB:PVBDA_1204890"/>
<feature type="compositionally biased region" description="Gly residues" evidence="1">
    <location>
        <begin position="430"/>
        <end position="441"/>
    </location>
</feature>
<feature type="compositionally biased region" description="Acidic residues" evidence="1">
    <location>
        <begin position="309"/>
        <end position="361"/>
    </location>
</feature>
<feature type="compositionally biased region" description="Polar residues" evidence="1">
    <location>
        <begin position="362"/>
        <end position="381"/>
    </location>
</feature>
<dbReference type="VEuPathDB" id="PlasmoDB:PVPCR_1204820"/>
<keyword evidence="2" id="KW-0812">Transmembrane</keyword>
<dbReference type="InterPro" id="IPR016024">
    <property type="entry name" value="ARM-type_fold"/>
</dbReference>
<reference evidence="3 4" key="1">
    <citation type="submission" date="2020-08" db="EMBL/GenBank/DDBJ databases">
        <authorList>
            <person name="Ramaprasad A."/>
        </authorList>
    </citation>
    <scope>NUCLEOTIDE SEQUENCE [LARGE SCALE GENOMIC DNA]</scope>
</reference>
<dbReference type="AlphaFoldDB" id="A0A6V7TAU1"/>
<feature type="compositionally biased region" description="Polar residues" evidence="1">
    <location>
        <begin position="624"/>
        <end position="660"/>
    </location>
</feature>
<dbReference type="SUPFAM" id="SSF48371">
    <property type="entry name" value="ARM repeat"/>
    <property type="match status" value="1"/>
</dbReference>
<feature type="compositionally biased region" description="Pro residues" evidence="1">
    <location>
        <begin position="578"/>
        <end position="587"/>
    </location>
</feature>
<dbReference type="InterPro" id="IPR006477">
    <property type="entry name" value="Yir_bir_cir"/>
</dbReference>
<evidence type="ECO:0000256" key="2">
    <source>
        <dbReference type="SAM" id="Phobius"/>
    </source>
</evidence>
<accession>A0A6V7TAU1</accession>
<dbReference type="Proteomes" id="UP000515697">
    <property type="component" value="Chromosome PVSEL_12"/>
</dbReference>
<feature type="transmembrane region" description="Helical" evidence="2">
    <location>
        <begin position="770"/>
        <end position="790"/>
    </location>
</feature>
<protein>
    <submittedName>
        <fullName evidence="3">PIR protein CIR protein</fullName>
    </submittedName>
</protein>